<dbReference type="InterPro" id="IPR003834">
    <property type="entry name" value="Cyt_c_assmbl_TM_dom"/>
</dbReference>
<evidence type="ECO:0000259" key="8">
    <source>
        <dbReference type="Pfam" id="PF02683"/>
    </source>
</evidence>
<proteinExistence type="predicted"/>
<organism evidence="10 11">
    <name type="scientific">Natronoflexus pectinivorans</name>
    <dbReference type="NCBI Taxonomy" id="682526"/>
    <lineage>
        <taxon>Bacteria</taxon>
        <taxon>Pseudomonadati</taxon>
        <taxon>Bacteroidota</taxon>
        <taxon>Bacteroidia</taxon>
        <taxon>Marinilabiliales</taxon>
        <taxon>Marinilabiliaceae</taxon>
        <taxon>Natronoflexus</taxon>
    </lineage>
</organism>
<feature type="chain" id="PRO_5020604878" evidence="7">
    <location>
        <begin position="21"/>
        <end position="673"/>
    </location>
</feature>
<feature type="transmembrane region" description="Helical" evidence="6">
    <location>
        <begin position="201"/>
        <end position="224"/>
    </location>
</feature>
<dbReference type="PANTHER" id="PTHR32234:SF0">
    <property type="entry name" value="THIOL:DISULFIDE INTERCHANGE PROTEIN DSBD"/>
    <property type="match status" value="1"/>
</dbReference>
<evidence type="ECO:0000256" key="6">
    <source>
        <dbReference type="SAM" id="Phobius"/>
    </source>
</evidence>
<feature type="transmembrane region" description="Helical" evidence="6">
    <location>
        <begin position="245"/>
        <end position="268"/>
    </location>
</feature>
<protein>
    <submittedName>
        <fullName evidence="10">Thiol:disulfide interchange protein DsbD</fullName>
    </submittedName>
</protein>
<feature type="transmembrane region" description="Helical" evidence="6">
    <location>
        <begin position="401"/>
        <end position="424"/>
    </location>
</feature>
<keyword evidence="11" id="KW-1185">Reference proteome</keyword>
<comment type="subcellular location">
    <subcellularLocation>
        <location evidence="1">Membrane</location>
        <topology evidence="1">Multi-pass membrane protein</topology>
    </subcellularLocation>
</comment>
<evidence type="ECO:0000256" key="3">
    <source>
        <dbReference type="ARBA" id="ARBA00022748"/>
    </source>
</evidence>
<feature type="transmembrane region" description="Helical" evidence="6">
    <location>
        <begin position="280"/>
        <end position="300"/>
    </location>
</feature>
<feature type="domain" description="Thiol:disulfide interchange protein DsbD N-terminal" evidence="9">
    <location>
        <begin position="22"/>
        <end position="147"/>
    </location>
</feature>
<gene>
    <name evidence="10" type="ORF">EV194_10197</name>
</gene>
<dbReference type="InterPro" id="IPR036249">
    <property type="entry name" value="Thioredoxin-like_sf"/>
</dbReference>
<evidence type="ECO:0000256" key="1">
    <source>
        <dbReference type="ARBA" id="ARBA00004141"/>
    </source>
</evidence>
<feature type="domain" description="Cytochrome C biogenesis protein transmembrane" evidence="8">
    <location>
        <begin position="206"/>
        <end position="414"/>
    </location>
</feature>
<dbReference type="GO" id="GO:0016020">
    <property type="term" value="C:membrane"/>
    <property type="evidence" value="ECO:0007669"/>
    <property type="project" value="UniProtKB-SubCell"/>
</dbReference>
<dbReference type="Proteomes" id="UP000295221">
    <property type="component" value="Unassembled WGS sequence"/>
</dbReference>
<keyword evidence="5 6" id="KW-0472">Membrane</keyword>
<dbReference type="Pfam" id="PF02683">
    <property type="entry name" value="DsbD_TM"/>
    <property type="match status" value="1"/>
</dbReference>
<comment type="caution">
    <text evidence="10">The sequence shown here is derived from an EMBL/GenBank/DDBJ whole genome shotgun (WGS) entry which is preliminary data.</text>
</comment>
<keyword evidence="7" id="KW-0732">Signal</keyword>
<evidence type="ECO:0000259" key="9">
    <source>
        <dbReference type="Pfam" id="PF11412"/>
    </source>
</evidence>
<dbReference type="GO" id="GO:0045454">
    <property type="term" value="P:cell redox homeostasis"/>
    <property type="evidence" value="ECO:0007669"/>
    <property type="project" value="TreeGrafter"/>
</dbReference>
<dbReference type="RefSeq" id="WP_132430994.1">
    <property type="nucleotide sequence ID" value="NZ_SLWK01000001.1"/>
</dbReference>
<evidence type="ECO:0000256" key="7">
    <source>
        <dbReference type="SAM" id="SignalP"/>
    </source>
</evidence>
<dbReference type="Gene3D" id="3.40.30.10">
    <property type="entry name" value="Glutaredoxin"/>
    <property type="match status" value="1"/>
</dbReference>
<feature type="transmembrane region" description="Helical" evidence="6">
    <location>
        <begin position="460"/>
        <end position="484"/>
    </location>
</feature>
<dbReference type="InterPro" id="IPR028250">
    <property type="entry name" value="DsbDN"/>
</dbReference>
<keyword evidence="4 6" id="KW-1133">Transmembrane helix</keyword>
<feature type="transmembrane region" description="Helical" evidence="6">
    <location>
        <begin position="357"/>
        <end position="381"/>
    </location>
</feature>
<evidence type="ECO:0000313" key="10">
    <source>
        <dbReference type="EMBL" id="TCO10467.1"/>
    </source>
</evidence>
<dbReference type="SUPFAM" id="SSF52833">
    <property type="entry name" value="Thioredoxin-like"/>
    <property type="match status" value="1"/>
</dbReference>
<dbReference type="Pfam" id="PF13899">
    <property type="entry name" value="Thioredoxin_7"/>
    <property type="match status" value="1"/>
</dbReference>
<dbReference type="AlphaFoldDB" id="A0A4R2GN67"/>
<keyword evidence="3" id="KW-0201">Cytochrome c-type biogenesis</keyword>
<reference evidence="10 11" key="1">
    <citation type="submission" date="2019-03" db="EMBL/GenBank/DDBJ databases">
        <title>Genomic Encyclopedia of Type Strains, Phase IV (KMG-IV): sequencing the most valuable type-strain genomes for metagenomic binning, comparative biology and taxonomic classification.</title>
        <authorList>
            <person name="Goeker M."/>
        </authorList>
    </citation>
    <scope>NUCLEOTIDE SEQUENCE [LARGE SCALE GENOMIC DNA]</scope>
    <source>
        <strain evidence="10 11">DSM 24179</strain>
    </source>
</reference>
<feature type="transmembrane region" description="Helical" evidence="6">
    <location>
        <begin position="430"/>
        <end position="448"/>
    </location>
</feature>
<evidence type="ECO:0000256" key="2">
    <source>
        <dbReference type="ARBA" id="ARBA00022692"/>
    </source>
</evidence>
<feature type="transmembrane region" description="Helical" evidence="6">
    <location>
        <begin position="321"/>
        <end position="345"/>
    </location>
</feature>
<dbReference type="GO" id="GO:0015035">
    <property type="term" value="F:protein-disulfide reductase activity"/>
    <property type="evidence" value="ECO:0007669"/>
    <property type="project" value="TreeGrafter"/>
</dbReference>
<evidence type="ECO:0000256" key="4">
    <source>
        <dbReference type="ARBA" id="ARBA00022989"/>
    </source>
</evidence>
<sequence length="673" mass="74156">MRKLLFLFSLLLAGSLHISAQVLQPVKWEFSANRIDDSRVEVIAEATIEDNWYLYSIRIPEGGPIPTSLNIEESGQYRLSGELRQEPEPVPTFDEAFQMELGYLAGSARILQTIELQSADDVIISGYVEFMVCDDHRCLPPDQIDFELTVPGISSKAEVAEVVISDDTYEETIEDSEDSETSEVVEVLEAKGDEKEKDGSWGIFWLSFLGGLAALLTPCVFPMIPLTVSFFLRNANNRAKALRDGVFYGLTIIFAYVVLGLAISIIFGANALNAMATSPAFNVIFFAILLFFAASFFGAFELTMPAKWSNALDQKADQTGGLMGVILMGLVFVLVSFSCTGPIVGTLLVEAALGGGVYAPAVGMFGFGLALAIPFALFAIFPTAMKSLPKSGGWMNSVKVVLGFIVVAFSLKFLSVADAVGQWGILDREVFLAIWISIFALMGLYLIGKIKFAHDSDLPYLSVPRLILAIATFSFVIYLIPGLWGAPLRAVSSFLPSPVTQDFDLSRAQFGAAQSGSAIEITGESVVEGPHGLMKYTDYEEGLAAAREDGKPVFLDFTGLGCANCRKMESLVWSDNTVRNMLANDYIIISLYVDKREPLPENEQYVSEVTGRRIRTVGNKWSDFQIERYNINSQPYYVLLNHDEESLTEPRGYNSDVQEYIIWLREGLEQFSN</sequence>
<dbReference type="Pfam" id="PF11412">
    <property type="entry name" value="DsbD_N"/>
    <property type="match status" value="1"/>
</dbReference>
<name>A0A4R2GN67_9BACT</name>
<feature type="signal peptide" evidence="7">
    <location>
        <begin position="1"/>
        <end position="20"/>
    </location>
</feature>
<accession>A0A4R2GN67</accession>
<evidence type="ECO:0000313" key="11">
    <source>
        <dbReference type="Proteomes" id="UP000295221"/>
    </source>
</evidence>
<dbReference type="OrthoDB" id="9811036at2"/>
<dbReference type="GO" id="GO:0017004">
    <property type="term" value="P:cytochrome complex assembly"/>
    <property type="evidence" value="ECO:0007669"/>
    <property type="project" value="UniProtKB-KW"/>
</dbReference>
<evidence type="ECO:0000256" key="5">
    <source>
        <dbReference type="ARBA" id="ARBA00023136"/>
    </source>
</evidence>
<dbReference type="PANTHER" id="PTHR32234">
    <property type="entry name" value="THIOL:DISULFIDE INTERCHANGE PROTEIN DSBD"/>
    <property type="match status" value="1"/>
</dbReference>
<keyword evidence="2 6" id="KW-0812">Transmembrane</keyword>
<dbReference type="EMBL" id="SLWK01000001">
    <property type="protein sequence ID" value="TCO10467.1"/>
    <property type="molecule type" value="Genomic_DNA"/>
</dbReference>